<organism evidence="3 4">
    <name type="scientific">Eiseniibacteriota bacterium</name>
    <dbReference type="NCBI Taxonomy" id="2212470"/>
    <lineage>
        <taxon>Bacteria</taxon>
        <taxon>Candidatus Eiseniibacteriota</taxon>
    </lineage>
</organism>
<evidence type="ECO:0000313" key="3">
    <source>
        <dbReference type="EMBL" id="TMQ48854.1"/>
    </source>
</evidence>
<feature type="chain" id="PRO_5021797470" evidence="1">
    <location>
        <begin position="27"/>
        <end position="329"/>
    </location>
</feature>
<dbReference type="AlphaFoldDB" id="A0A538SBW3"/>
<dbReference type="InterPro" id="IPR006869">
    <property type="entry name" value="DUF547"/>
</dbReference>
<comment type="caution">
    <text evidence="3">The sequence shown here is derived from an EMBL/GenBank/DDBJ whole genome shotgun (WGS) entry which is preliminary data.</text>
</comment>
<dbReference type="Proteomes" id="UP000320184">
    <property type="component" value="Unassembled WGS sequence"/>
</dbReference>
<dbReference type="EMBL" id="VBOT01000132">
    <property type="protein sequence ID" value="TMQ48854.1"/>
    <property type="molecule type" value="Genomic_DNA"/>
</dbReference>
<keyword evidence="1" id="KW-0732">Signal</keyword>
<protein>
    <submittedName>
        <fullName evidence="3">DUF547 domain-containing protein</fullName>
    </submittedName>
</protein>
<evidence type="ECO:0000256" key="1">
    <source>
        <dbReference type="SAM" id="SignalP"/>
    </source>
</evidence>
<evidence type="ECO:0000313" key="4">
    <source>
        <dbReference type="Proteomes" id="UP000320184"/>
    </source>
</evidence>
<feature type="signal peptide" evidence="1">
    <location>
        <begin position="1"/>
        <end position="26"/>
    </location>
</feature>
<reference evidence="3 4" key="1">
    <citation type="journal article" date="2019" name="Nat. Microbiol.">
        <title>Mediterranean grassland soil C-N compound turnover is dependent on rainfall and depth, and is mediated by genomically divergent microorganisms.</title>
        <authorList>
            <person name="Diamond S."/>
            <person name="Andeer P.F."/>
            <person name="Li Z."/>
            <person name="Crits-Christoph A."/>
            <person name="Burstein D."/>
            <person name="Anantharaman K."/>
            <person name="Lane K.R."/>
            <person name="Thomas B.C."/>
            <person name="Pan C."/>
            <person name="Northen T.R."/>
            <person name="Banfield J.F."/>
        </authorList>
    </citation>
    <scope>NUCLEOTIDE SEQUENCE [LARGE SCALE GENOMIC DNA]</scope>
    <source>
        <strain evidence="3">WS_3</strain>
    </source>
</reference>
<name>A0A538SBW3_UNCEI</name>
<dbReference type="PANTHER" id="PTHR46361">
    <property type="entry name" value="ELECTRON CARRIER/ PROTEIN DISULFIDE OXIDOREDUCTASE"/>
    <property type="match status" value="1"/>
</dbReference>
<gene>
    <name evidence="3" type="ORF">E6K73_11030</name>
</gene>
<sequence length="329" mass="37313">MMARSRRGLAWIAALLALASLPIAHRDARAFDQGEGMGATIDSTLSQGPDFSGYQRLLDDYLSATSEPGKPLETRFDYLKLWGAEGTFERFARIRRQLFGFPISRLRGRERLAWAINTYNYLVLETATVNLIEKRAQRGYVNGMRAMVRRPHTSVQQIQLRFGTFFDGYVTELQGKGYSLNQFEQHFVFEDYDRKSKRPPPKTLDPRAHFALVCGAQGCPPLLPRAYQADSLDRQLDFAVRNALSSRAHLRFNPLARFVQASSIFQWYAADFGSPRQATEFIKRYGPTPVTAEIDSLKVTEIGAYLPWDWKLNQTPQKAAADSTSGRKS</sequence>
<accession>A0A538SBW3</accession>
<dbReference type="Pfam" id="PF04784">
    <property type="entry name" value="DUF547"/>
    <property type="match status" value="1"/>
</dbReference>
<proteinExistence type="predicted"/>
<dbReference type="PANTHER" id="PTHR46361:SF3">
    <property type="entry name" value="ELECTRON CARRIER_ PROTEIN DISULFIDE OXIDOREDUCTASE"/>
    <property type="match status" value="1"/>
</dbReference>
<evidence type="ECO:0000259" key="2">
    <source>
        <dbReference type="Pfam" id="PF04784"/>
    </source>
</evidence>
<feature type="domain" description="DUF547" evidence="2">
    <location>
        <begin position="104"/>
        <end position="240"/>
    </location>
</feature>